<dbReference type="PANTHER" id="PTHR33169">
    <property type="entry name" value="PADR-FAMILY TRANSCRIPTIONAL REGULATOR"/>
    <property type="match status" value="1"/>
</dbReference>
<dbReference type="Proteomes" id="UP000198906">
    <property type="component" value="Unassembled WGS sequence"/>
</dbReference>
<feature type="domain" description="Transcription regulator PadR N-terminal" evidence="2">
    <location>
        <begin position="25"/>
        <end position="86"/>
    </location>
</feature>
<accession>A0A1C6RB02</accession>
<dbReference type="Pfam" id="PF03551">
    <property type="entry name" value="PadR"/>
    <property type="match status" value="1"/>
</dbReference>
<dbReference type="EMBL" id="FMHU01000001">
    <property type="protein sequence ID" value="SCL14315.1"/>
    <property type="molecule type" value="Genomic_DNA"/>
</dbReference>
<evidence type="ECO:0000313" key="4">
    <source>
        <dbReference type="Proteomes" id="UP000198906"/>
    </source>
</evidence>
<reference evidence="4" key="1">
    <citation type="submission" date="2016-06" db="EMBL/GenBank/DDBJ databases">
        <authorList>
            <person name="Varghese N."/>
        </authorList>
    </citation>
    <scope>NUCLEOTIDE SEQUENCE [LARGE SCALE GENOMIC DNA]</scope>
    <source>
        <strain evidence="4">DSM 46123</strain>
    </source>
</reference>
<dbReference type="PANTHER" id="PTHR33169:SF14">
    <property type="entry name" value="TRANSCRIPTIONAL REGULATOR RV3488"/>
    <property type="match status" value="1"/>
</dbReference>
<proteinExistence type="predicted"/>
<protein>
    <submittedName>
        <fullName evidence="3">Transcriptional regulator PadR-like family protein</fullName>
    </submittedName>
</protein>
<feature type="region of interest" description="Disordered" evidence="1">
    <location>
        <begin position="89"/>
        <end position="137"/>
    </location>
</feature>
<dbReference type="InterPro" id="IPR036388">
    <property type="entry name" value="WH-like_DNA-bd_sf"/>
</dbReference>
<organism evidence="3 4">
    <name type="scientific">Micromonospora inyonensis</name>
    <dbReference type="NCBI Taxonomy" id="47866"/>
    <lineage>
        <taxon>Bacteria</taxon>
        <taxon>Bacillati</taxon>
        <taxon>Actinomycetota</taxon>
        <taxon>Actinomycetes</taxon>
        <taxon>Micromonosporales</taxon>
        <taxon>Micromonosporaceae</taxon>
        <taxon>Micromonospora</taxon>
    </lineage>
</organism>
<gene>
    <name evidence="3" type="ORF">GA0074694_0711</name>
</gene>
<evidence type="ECO:0000256" key="1">
    <source>
        <dbReference type="SAM" id="MobiDB-lite"/>
    </source>
</evidence>
<dbReference type="InterPro" id="IPR052509">
    <property type="entry name" value="Metal_resp_DNA-bind_regulator"/>
</dbReference>
<dbReference type="InterPro" id="IPR005149">
    <property type="entry name" value="Tscrpt_reg_PadR_N"/>
</dbReference>
<name>A0A1C6RB02_9ACTN</name>
<dbReference type="Gene3D" id="1.10.10.10">
    <property type="entry name" value="Winged helix-like DNA-binding domain superfamily/Winged helix DNA-binding domain"/>
    <property type="match status" value="1"/>
</dbReference>
<dbReference type="STRING" id="47866.GA0074694_0711"/>
<dbReference type="SUPFAM" id="SSF46785">
    <property type="entry name" value="Winged helix' DNA-binding domain"/>
    <property type="match status" value="1"/>
</dbReference>
<sequence>MAPTGPRLTPQTVEVLRLFLAAPDQPRYGRDIARQTRLKTGTLHPILARLELAGWVESFWEDPAAHEAQGRPRRRYYRLTPDGVRVARAAVAGPSGDAGPEATPPALHPNPGSSRTTGVPGSGQELPGHIGSRRKNS</sequence>
<dbReference type="AlphaFoldDB" id="A0A1C6RB02"/>
<keyword evidence="4" id="KW-1185">Reference proteome</keyword>
<dbReference type="InterPro" id="IPR011991">
    <property type="entry name" value="ArsR-like_HTH"/>
</dbReference>
<dbReference type="InterPro" id="IPR036390">
    <property type="entry name" value="WH_DNA-bd_sf"/>
</dbReference>
<evidence type="ECO:0000259" key="2">
    <source>
        <dbReference type="Pfam" id="PF03551"/>
    </source>
</evidence>
<evidence type="ECO:0000313" key="3">
    <source>
        <dbReference type="EMBL" id="SCL14315.1"/>
    </source>
</evidence>
<dbReference type="CDD" id="cd00090">
    <property type="entry name" value="HTH_ARSR"/>
    <property type="match status" value="1"/>
</dbReference>
<dbReference type="RefSeq" id="WP_091452307.1">
    <property type="nucleotide sequence ID" value="NZ_FMHU01000001.1"/>
</dbReference>